<feature type="non-terminal residue" evidence="4">
    <location>
        <position position="1"/>
    </location>
</feature>
<comment type="caution">
    <text evidence="4">The sequence shown here is derived from an EMBL/GenBank/DDBJ whole genome shotgun (WGS) entry which is preliminary data.</text>
</comment>
<feature type="non-terminal residue" evidence="4">
    <location>
        <position position="167"/>
    </location>
</feature>
<dbReference type="SUPFAM" id="SSF56436">
    <property type="entry name" value="C-type lectin-like"/>
    <property type="match status" value="1"/>
</dbReference>
<feature type="domain" description="C-type lectin" evidence="3">
    <location>
        <begin position="52"/>
        <end position="159"/>
    </location>
</feature>
<name>A0A7L2G6Q5_NYCGR</name>
<dbReference type="GO" id="GO:0030246">
    <property type="term" value="F:carbohydrate binding"/>
    <property type="evidence" value="ECO:0007669"/>
    <property type="project" value="UniProtKB-KW"/>
</dbReference>
<dbReference type="InterPro" id="IPR016187">
    <property type="entry name" value="CTDL_fold"/>
</dbReference>
<organism evidence="4 5">
    <name type="scientific">Nyctibius grandis</name>
    <name type="common">Great potoo</name>
    <dbReference type="NCBI Taxonomy" id="48427"/>
    <lineage>
        <taxon>Eukaryota</taxon>
        <taxon>Metazoa</taxon>
        <taxon>Chordata</taxon>
        <taxon>Craniata</taxon>
        <taxon>Vertebrata</taxon>
        <taxon>Euteleostomi</taxon>
        <taxon>Archelosauria</taxon>
        <taxon>Archosauria</taxon>
        <taxon>Dinosauria</taxon>
        <taxon>Saurischia</taxon>
        <taxon>Theropoda</taxon>
        <taxon>Coelurosauria</taxon>
        <taxon>Aves</taxon>
        <taxon>Neognathae</taxon>
        <taxon>Neoaves</taxon>
        <taxon>Strisores</taxon>
        <taxon>Caprimulgiformes</taxon>
        <taxon>Nyctibiidae</taxon>
        <taxon>Nyctibius</taxon>
    </lineage>
</organism>
<keyword evidence="2" id="KW-0430">Lectin</keyword>
<keyword evidence="5" id="KW-1185">Reference proteome</keyword>
<dbReference type="Proteomes" id="UP000567826">
    <property type="component" value="Unassembled WGS sequence"/>
</dbReference>
<dbReference type="EMBL" id="VWYG01007324">
    <property type="protein sequence ID" value="NXQ82503.1"/>
    <property type="molecule type" value="Genomic_DNA"/>
</dbReference>
<accession>A0A7L2G6Q5</accession>
<dbReference type="PANTHER" id="PTHR46746:SF3">
    <property type="entry name" value="C-TYPE LECTIN DOMAIN-CONTAINING PROTEIN-RELATED"/>
    <property type="match status" value="1"/>
</dbReference>
<dbReference type="SMART" id="SM00034">
    <property type="entry name" value="CLECT"/>
    <property type="match status" value="1"/>
</dbReference>
<evidence type="ECO:0000256" key="2">
    <source>
        <dbReference type="ARBA" id="ARBA00022734"/>
    </source>
</evidence>
<dbReference type="InterPro" id="IPR051379">
    <property type="entry name" value="C-type_Lectin_Receptor_IMM"/>
</dbReference>
<dbReference type="AlphaFoldDB" id="A0A7L2G6Q5"/>
<dbReference type="InterPro" id="IPR001304">
    <property type="entry name" value="C-type_lectin-like"/>
</dbReference>
<evidence type="ECO:0000313" key="4">
    <source>
        <dbReference type="EMBL" id="NXQ82503.1"/>
    </source>
</evidence>
<dbReference type="PANTHER" id="PTHR46746">
    <property type="entry name" value="KILLER CELL LECTIN-LIKE RECEPTOR SUBFAMILY F MEMBER 2"/>
    <property type="match status" value="1"/>
</dbReference>
<protein>
    <submittedName>
        <fullName evidence="4">KRBBC protein</fullName>
    </submittedName>
</protein>
<reference evidence="4 5" key="1">
    <citation type="submission" date="2019-09" db="EMBL/GenBank/DDBJ databases">
        <title>Bird 10,000 Genomes (B10K) Project - Family phase.</title>
        <authorList>
            <person name="Zhang G."/>
        </authorList>
    </citation>
    <scope>NUCLEOTIDE SEQUENCE [LARGE SCALE GENOMIC DNA]</scope>
    <source>
        <strain evidence="4">B10K-DU-001-56</strain>
        <tissue evidence="4">Muscle</tissue>
    </source>
</reference>
<dbReference type="CDD" id="cd03593">
    <property type="entry name" value="CLECT_NK_receptors_like"/>
    <property type="match status" value="1"/>
</dbReference>
<dbReference type="InterPro" id="IPR016186">
    <property type="entry name" value="C-type_lectin-like/link_sf"/>
</dbReference>
<dbReference type="PROSITE" id="PS50041">
    <property type="entry name" value="C_TYPE_LECTIN_2"/>
    <property type="match status" value="1"/>
</dbReference>
<dbReference type="Gene3D" id="3.10.100.10">
    <property type="entry name" value="Mannose-Binding Protein A, subunit A"/>
    <property type="match status" value="1"/>
</dbReference>
<sequence length="167" mass="19061">PSAPRQGGEIQGRNRTERCVLASLIWYFCKPQRGSPTAGAGCKLCPQDWHLYRDRCYQLSKEKGNWTEGKKGCENQESHLVVLREEEEKEYIKTITGGGLQPVWIGLTSSHKSWTWVDNTSLNAKIFGTLQKMDEGCWTLKDKRLEGDTCNGEHEWVCQKDPFQLSP</sequence>
<dbReference type="InterPro" id="IPR033992">
    <property type="entry name" value="NKR-like_CTLD"/>
</dbReference>
<evidence type="ECO:0000256" key="1">
    <source>
        <dbReference type="ARBA" id="ARBA00004167"/>
    </source>
</evidence>
<proteinExistence type="predicted"/>
<evidence type="ECO:0000313" key="5">
    <source>
        <dbReference type="Proteomes" id="UP000567826"/>
    </source>
</evidence>
<evidence type="ECO:0000259" key="3">
    <source>
        <dbReference type="PROSITE" id="PS50041"/>
    </source>
</evidence>
<dbReference type="OrthoDB" id="538816at2759"/>
<gene>
    <name evidence="4" type="primary">Klrb1b_0</name>
    <name evidence="4" type="ORF">NYCGRA_R02487</name>
</gene>
<dbReference type="Pfam" id="PF00059">
    <property type="entry name" value="Lectin_C"/>
    <property type="match status" value="1"/>
</dbReference>
<dbReference type="GO" id="GO:0005886">
    <property type="term" value="C:plasma membrane"/>
    <property type="evidence" value="ECO:0007669"/>
    <property type="project" value="TreeGrafter"/>
</dbReference>
<comment type="subcellular location">
    <subcellularLocation>
        <location evidence="1">Membrane</location>
        <topology evidence="1">Single-pass membrane protein</topology>
    </subcellularLocation>
</comment>